<keyword evidence="3" id="KW-1185">Reference proteome</keyword>
<sequence length="65" mass="7752">MRNIVKPKASKKDVTIRYLYALISFLMKNAWLYLQKKHFTIRKQGPPVIEEDSFSFSMFIILVEE</sequence>
<keyword evidence="1" id="KW-0472">Membrane</keyword>
<feature type="transmembrane region" description="Helical" evidence="1">
    <location>
        <begin position="15"/>
        <end position="34"/>
    </location>
</feature>
<dbReference type="Proteomes" id="UP001301797">
    <property type="component" value="Chromosome"/>
</dbReference>
<proteinExistence type="predicted"/>
<keyword evidence="1" id="KW-0812">Transmembrane</keyword>
<dbReference type="EMBL" id="CP043875">
    <property type="protein sequence ID" value="WOF16290.1"/>
    <property type="molecule type" value="Genomic_DNA"/>
</dbReference>
<evidence type="ECO:0000313" key="2">
    <source>
        <dbReference type="EMBL" id="WOF16290.1"/>
    </source>
</evidence>
<gene>
    <name evidence="2" type="ORF">F1737_05965</name>
</gene>
<evidence type="ECO:0000256" key="1">
    <source>
        <dbReference type="SAM" id="Phobius"/>
    </source>
</evidence>
<dbReference type="KEGG" id="mefw:F1737_05965"/>
<dbReference type="RefSeq" id="WP_317135703.1">
    <property type="nucleotide sequence ID" value="NZ_CP043875.1"/>
</dbReference>
<dbReference type="GeneID" id="85229707"/>
<keyword evidence="1" id="KW-1133">Transmembrane helix</keyword>
<name>A0AA97I2I0_9EURY</name>
<protein>
    <submittedName>
        <fullName evidence="2">Uncharacterized protein</fullName>
    </submittedName>
</protein>
<reference evidence="2 3" key="1">
    <citation type="submission" date="2019-09" db="EMBL/GenBank/DDBJ databases">
        <title>The complete genome of Methanoplanus sp. FWC-SCC4.</title>
        <authorList>
            <person name="Chen S.-C."/>
            <person name="Zhou Y.-Z."/>
            <person name="Lai M.-C."/>
        </authorList>
    </citation>
    <scope>NUCLEOTIDE SEQUENCE [LARGE SCALE GENOMIC DNA]</scope>
    <source>
        <strain evidence="2 3">FWC-SCC4</strain>
    </source>
</reference>
<evidence type="ECO:0000313" key="3">
    <source>
        <dbReference type="Proteomes" id="UP001301797"/>
    </source>
</evidence>
<accession>A0AA97I2I0</accession>
<dbReference type="AlphaFoldDB" id="A0AA97I2I0"/>
<organism evidence="2 3">
    <name type="scientific">Methanochimaera problematica</name>
    <dbReference type="NCBI Taxonomy" id="2609417"/>
    <lineage>
        <taxon>Archaea</taxon>
        <taxon>Methanobacteriati</taxon>
        <taxon>Methanobacteriota</taxon>
        <taxon>Stenosarchaea group</taxon>
        <taxon>Methanomicrobia</taxon>
        <taxon>Methanomicrobiales</taxon>
        <taxon>Methanomicrobiaceae</taxon>
        <taxon>Methanochimaera</taxon>
    </lineage>
</organism>